<evidence type="ECO:0000256" key="5">
    <source>
        <dbReference type="SAM" id="MobiDB-lite"/>
    </source>
</evidence>
<accession>A0ABV1HIQ3</accession>
<evidence type="ECO:0000256" key="3">
    <source>
        <dbReference type="ARBA" id="ARBA00022801"/>
    </source>
</evidence>
<feature type="transmembrane region" description="Helical" evidence="6">
    <location>
        <begin position="39"/>
        <end position="60"/>
    </location>
</feature>
<dbReference type="PANTHER" id="PTHR30417:SF1">
    <property type="entry name" value="N-ACETYLMURAMOYL-L-ALANINE AMIDASE AMID"/>
    <property type="match status" value="1"/>
</dbReference>
<dbReference type="RefSeq" id="WP_349228537.1">
    <property type="nucleotide sequence ID" value="NZ_JBBMFJ010000004.1"/>
</dbReference>
<keyword evidence="6" id="KW-1133">Transmembrane helix</keyword>
<sequence>MAREDENERGRKSDMRVRFRPDAKPVRQSKRQSGRSMRLLIAVDAVLLLAILIAGGMLLYRSQNREPEQHLSEIQAPDWYTQDFLTVNPYSRPGTKRERVRDIVIHYVANPGTGAKQNRDYFEGLKDQSGSKTVSASSHYIIGSDGTILQCIPLDEVAYGNYPRNDDTVSIECCHPDADGRFTDATIKSLAKLTGWLCKELSLNEKHIIRHHDVSGKNCPKYYVEHEDAWRALKKKLAAGIKEAKAE</sequence>
<feature type="region of interest" description="Disordered" evidence="5">
    <location>
        <begin position="1"/>
        <end position="31"/>
    </location>
</feature>
<keyword evidence="9" id="KW-1185">Reference proteome</keyword>
<evidence type="ECO:0000259" key="7">
    <source>
        <dbReference type="SMART" id="SM00644"/>
    </source>
</evidence>
<organism evidence="8 9">
    <name type="scientific">Ventrimonas faecis</name>
    <dbReference type="NCBI Taxonomy" id="3133170"/>
    <lineage>
        <taxon>Bacteria</taxon>
        <taxon>Bacillati</taxon>
        <taxon>Bacillota</taxon>
        <taxon>Clostridia</taxon>
        <taxon>Lachnospirales</taxon>
        <taxon>Lachnospiraceae</taxon>
        <taxon>Ventrimonas</taxon>
    </lineage>
</organism>
<dbReference type="CDD" id="cd06583">
    <property type="entry name" value="PGRP"/>
    <property type="match status" value="1"/>
</dbReference>
<keyword evidence="6" id="KW-0472">Membrane</keyword>
<dbReference type="EC" id="3.5.1.28" evidence="2"/>
<evidence type="ECO:0000256" key="1">
    <source>
        <dbReference type="ARBA" id="ARBA00001561"/>
    </source>
</evidence>
<protein>
    <recommendedName>
        <fullName evidence="2">N-acetylmuramoyl-L-alanine amidase</fullName>
        <ecNumber evidence="2">3.5.1.28</ecNumber>
    </recommendedName>
</protein>
<dbReference type="PANTHER" id="PTHR30417">
    <property type="entry name" value="N-ACETYLMURAMOYL-L-ALANINE AMIDASE AMID"/>
    <property type="match status" value="1"/>
</dbReference>
<dbReference type="SUPFAM" id="SSF55846">
    <property type="entry name" value="N-acetylmuramoyl-L-alanine amidase-like"/>
    <property type="match status" value="1"/>
</dbReference>
<evidence type="ECO:0000256" key="4">
    <source>
        <dbReference type="ARBA" id="ARBA00023316"/>
    </source>
</evidence>
<name>A0ABV1HIQ3_9FIRM</name>
<keyword evidence="6" id="KW-0812">Transmembrane</keyword>
<dbReference type="Gene3D" id="3.40.80.10">
    <property type="entry name" value="Peptidoglycan recognition protein-like"/>
    <property type="match status" value="1"/>
</dbReference>
<evidence type="ECO:0000256" key="2">
    <source>
        <dbReference type="ARBA" id="ARBA00011901"/>
    </source>
</evidence>
<dbReference type="EMBL" id="JBBMFJ010000004">
    <property type="protein sequence ID" value="MEQ2562191.1"/>
    <property type="molecule type" value="Genomic_DNA"/>
</dbReference>
<reference evidence="8 9" key="1">
    <citation type="submission" date="2024-03" db="EMBL/GenBank/DDBJ databases">
        <title>Human intestinal bacterial collection.</title>
        <authorList>
            <person name="Pauvert C."/>
            <person name="Hitch T.C.A."/>
            <person name="Clavel T."/>
        </authorList>
    </citation>
    <scope>NUCLEOTIDE SEQUENCE [LARGE SCALE GENOMIC DNA]</scope>
    <source>
        <strain evidence="8 9">CLA-AP-H27</strain>
    </source>
</reference>
<keyword evidence="3" id="KW-0378">Hydrolase</keyword>
<comment type="catalytic activity">
    <reaction evidence="1">
        <text>Hydrolyzes the link between N-acetylmuramoyl residues and L-amino acid residues in certain cell-wall glycopeptides.</text>
        <dbReference type="EC" id="3.5.1.28"/>
    </reaction>
</comment>
<dbReference type="InterPro" id="IPR036505">
    <property type="entry name" value="Amidase/PGRP_sf"/>
</dbReference>
<dbReference type="Pfam" id="PF01510">
    <property type="entry name" value="Amidase_2"/>
    <property type="match status" value="1"/>
</dbReference>
<gene>
    <name evidence="8" type="ORF">WMO41_03225</name>
</gene>
<keyword evidence="4" id="KW-0961">Cell wall biogenesis/degradation</keyword>
<feature type="domain" description="N-acetylmuramoyl-L-alanine amidase" evidence="7">
    <location>
        <begin position="90"/>
        <end position="222"/>
    </location>
</feature>
<dbReference type="SMART" id="SM00644">
    <property type="entry name" value="Ami_2"/>
    <property type="match status" value="1"/>
</dbReference>
<evidence type="ECO:0000313" key="8">
    <source>
        <dbReference type="EMBL" id="MEQ2562191.1"/>
    </source>
</evidence>
<dbReference type="Proteomes" id="UP001437460">
    <property type="component" value="Unassembled WGS sequence"/>
</dbReference>
<dbReference type="InterPro" id="IPR051206">
    <property type="entry name" value="NAMLAA_amidase_2"/>
</dbReference>
<feature type="compositionally biased region" description="Basic and acidic residues" evidence="5">
    <location>
        <begin position="1"/>
        <end position="25"/>
    </location>
</feature>
<evidence type="ECO:0000256" key="6">
    <source>
        <dbReference type="SAM" id="Phobius"/>
    </source>
</evidence>
<comment type="caution">
    <text evidence="8">The sequence shown here is derived from an EMBL/GenBank/DDBJ whole genome shotgun (WGS) entry which is preliminary data.</text>
</comment>
<evidence type="ECO:0000313" key="9">
    <source>
        <dbReference type="Proteomes" id="UP001437460"/>
    </source>
</evidence>
<dbReference type="InterPro" id="IPR002502">
    <property type="entry name" value="Amidase_domain"/>
</dbReference>
<proteinExistence type="predicted"/>